<feature type="region of interest" description="Disordered" evidence="1">
    <location>
        <begin position="530"/>
        <end position="590"/>
    </location>
</feature>
<dbReference type="InterPro" id="IPR003124">
    <property type="entry name" value="WH2_dom"/>
</dbReference>
<feature type="region of interest" description="Disordered" evidence="1">
    <location>
        <begin position="328"/>
        <end position="355"/>
    </location>
</feature>
<feature type="compositionally biased region" description="Polar residues" evidence="1">
    <location>
        <begin position="758"/>
        <end position="773"/>
    </location>
</feature>
<evidence type="ECO:0000313" key="4">
    <source>
        <dbReference type="EMBL" id="KAL3406518.1"/>
    </source>
</evidence>
<feature type="region of interest" description="Disordered" evidence="1">
    <location>
        <begin position="948"/>
        <end position="990"/>
    </location>
</feature>
<feature type="compositionally biased region" description="Low complexity" evidence="1">
    <location>
        <begin position="531"/>
        <end position="549"/>
    </location>
</feature>
<comment type="caution">
    <text evidence="4">The sequence shown here is derived from an EMBL/GenBank/DDBJ whole genome shotgun (WGS) entry which is preliminary data.</text>
</comment>
<dbReference type="PROSITE" id="PS51082">
    <property type="entry name" value="WH2"/>
    <property type="match status" value="1"/>
</dbReference>
<feature type="region of interest" description="Disordered" evidence="1">
    <location>
        <begin position="297"/>
        <end position="316"/>
    </location>
</feature>
<feature type="compositionally biased region" description="Low complexity" evidence="1">
    <location>
        <begin position="301"/>
        <end position="316"/>
    </location>
</feature>
<dbReference type="Pfam" id="PF08397">
    <property type="entry name" value="IMD"/>
    <property type="match status" value="2"/>
</dbReference>
<feature type="domain" description="IMD" evidence="3">
    <location>
        <begin position="1"/>
        <end position="295"/>
    </location>
</feature>
<dbReference type="SUPFAM" id="SSF103657">
    <property type="entry name" value="BAR/IMD domain-like"/>
    <property type="match status" value="1"/>
</dbReference>
<evidence type="ECO:0000256" key="1">
    <source>
        <dbReference type="SAM" id="MobiDB-lite"/>
    </source>
</evidence>
<dbReference type="AlphaFoldDB" id="A0ABD2XNB4"/>
<name>A0ABD2XNB4_9HYME</name>
<evidence type="ECO:0008006" key="6">
    <source>
        <dbReference type="Google" id="ProtNLM"/>
    </source>
</evidence>
<feature type="compositionally biased region" description="Low complexity" evidence="1">
    <location>
        <begin position="328"/>
        <end position="348"/>
    </location>
</feature>
<protein>
    <recommendedName>
        <fullName evidence="6">IMD domain-containing protein</fullName>
    </recommendedName>
</protein>
<dbReference type="PROSITE" id="PS51338">
    <property type="entry name" value="IMD"/>
    <property type="match status" value="1"/>
</dbReference>
<dbReference type="PANTHER" id="PTHR15708:SF4">
    <property type="entry name" value="FI21477P1-RELATED"/>
    <property type="match status" value="1"/>
</dbReference>
<organism evidence="4 5">
    <name type="scientific">Trichogramma kaykai</name>
    <dbReference type="NCBI Taxonomy" id="54128"/>
    <lineage>
        <taxon>Eukaryota</taxon>
        <taxon>Metazoa</taxon>
        <taxon>Ecdysozoa</taxon>
        <taxon>Arthropoda</taxon>
        <taxon>Hexapoda</taxon>
        <taxon>Insecta</taxon>
        <taxon>Pterygota</taxon>
        <taxon>Neoptera</taxon>
        <taxon>Endopterygota</taxon>
        <taxon>Hymenoptera</taxon>
        <taxon>Apocrita</taxon>
        <taxon>Proctotrupomorpha</taxon>
        <taxon>Chalcidoidea</taxon>
        <taxon>Trichogrammatidae</taxon>
        <taxon>Trichogramma</taxon>
    </lineage>
</organism>
<dbReference type="InterPro" id="IPR013606">
    <property type="entry name" value="I-BAR_dom"/>
</dbReference>
<feature type="compositionally biased region" description="Polar residues" evidence="1">
    <location>
        <begin position="816"/>
        <end position="839"/>
    </location>
</feature>
<feature type="compositionally biased region" description="Polar residues" evidence="1">
    <location>
        <begin position="909"/>
        <end position="931"/>
    </location>
</feature>
<accession>A0ABD2XNB4</accession>
<evidence type="ECO:0000259" key="3">
    <source>
        <dbReference type="PROSITE" id="PS51338"/>
    </source>
</evidence>
<dbReference type="Proteomes" id="UP001627154">
    <property type="component" value="Unassembled WGS sequence"/>
</dbReference>
<proteinExistence type="predicted"/>
<feature type="region of interest" description="Disordered" evidence="1">
    <location>
        <begin position="758"/>
        <end position="848"/>
    </location>
</feature>
<dbReference type="Gene3D" id="1.20.1270.60">
    <property type="entry name" value="Arfaptin homology (AH) domain/BAR domain"/>
    <property type="match status" value="1"/>
</dbReference>
<dbReference type="InterPro" id="IPR027267">
    <property type="entry name" value="AH/BAR_dom_sf"/>
</dbReference>
<feature type="domain" description="WH2" evidence="2">
    <location>
        <begin position="1044"/>
        <end position="1061"/>
    </location>
</feature>
<reference evidence="4 5" key="1">
    <citation type="journal article" date="2024" name="bioRxiv">
        <title>A reference genome for Trichogramma kaykai: A tiny desert-dwelling parasitoid wasp with competing sex-ratio distorters.</title>
        <authorList>
            <person name="Culotta J."/>
            <person name="Lindsey A.R."/>
        </authorList>
    </citation>
    <scope>NUCLEOTIDE SEQUENCE [LARGE SCALE GENOMIC DNA]</scope>
    <source>
        <strain evidence="4 5">KSX58</strain>
    </source>
</reference>
<evidence type="ECO:0000259" key="2">
    <source>
        <dbReference type="PROSITE" id="PS51082"/>
    </source>
</evidence>
<gene>
    <name evidence="4" type="ORF">TKK_001829</name>
</gene>
<dbReference type="PANTHER" id="PTHR15708">
    <property type="entry name" value="ACTIN BUNDLING/MISSING IN METASTASIS-RELATED"/>
    <property type="match status" value="1"/>
</dbReference>
<dbReference type="InterPro" id="IPR030127">
    <property type="entry name" value="MTSS1/MTSS2"/>
</dbReference>
<dbReference type="EMBL" id="JBJJXI010000019">
    <property type="protein sequence ID" value="KAL3406518.1"/>
    <property type="molecule type" value="Genomic_DNA"/>
</dbReference>
<feature type="compositionally biased region" description="Low complexity" evidence="1">
    <location>
        <begin position="950"/>
        <end position="962"/>
    </location>
</feature>
<evidence type="ECO:0000313" key="5">
    <source>
        <dbReference type="Proteomes" id="UP001627154"/>
    </source>
</evidence>
<sequence length="1074" mass="116114">MDATIERECSALGCLFQQIIQDMKNGAPLWEDLISKATKLHSCLKTAIVAISAYLEAFQKIADAATNARGATREIGTALTRICLRHKAVETRVKSFTCAIMDCLVVPLQEKLEDWKKSLVYLDKEHAKEYKKARSELKKKSSDTLRLQKKNKARKGLQPQQIYGTLPHGIGHANSGGGGASAAAAHLYHGTNANANNANDPEYGRLLESSAAGVQEKRQTLEETERKAVRMALLEERGRFCQFAKCLKPVLDEEIAMLMEMTHLQEVADQLEKHTASPQQLPPASEQVIIDLKGRDSSQWSMATPPSSPSLSLGSRKSSVCSISSLTSSSSGSCKSHPSPSAGHPSSAWHRSTAQQSLRTTAMLNHKKESRRSLDDINPFSDRLDLDSRSSRASIFSSQRNMTMKTLTNLPDTKAKLLEELRGITRKMKPANGMVTLRYHRAINSGSRDSGFTSLQDTYLQPTYKKQISCPLPQSDNRSSTSTTWSDVQADCVNVQNLGDDPNAANERPHTISTAYEKGHQRPALSAYTFQSPEQSNSSSQPASPVSGSGTANALPQNAGKLQPQQQRKNSSGSIGRERPPIPNRCSSLERPAVPARIDSMPDSSSATTAAAPTTTTTAAAATATLLQRPTIASGFVNTDSPIKSRAKLPIPAGIPAHLAREIASHQPHLFQQPMYVNMHELASLAASRAQEMHTPPVAAVAGAAAANDASNNAINVTESNRIYGTTTRNISSLATVPNENINNNNEQRSLGIGGVTQRRNSLQQQSTGNNSRPSPPTRRVSAGVVENHDDRPLQHHGDDLDNLPPPPAFLLEGSSPPNATGSPAMQRRSMSVSETVRTLTELRHTPASPSLLRRCKIAAQAQAAQVTAAAGEQEQQPQIVTRASSSEYATAGQIGHGSGSRDRHSSPDTRTISSNKSTTVQNDSHSHSSQGPGGVAQSFMAVLSAKLTGSSSHGSTSNEGSAGNSPRLGRKNPVQIPQQQQQSMTLNRNSKTSNEFLETLNVKLAQQQRVVQQHQQQSSLSLRSASVRRMMANRVPIIDPVQVRGSLMDQIRRGTSLRKTTEPINDRSAPKIY</sequence>
<feature type="compositionally biased region" description="Basic and acidic residues" evidence="1">
    <location>
        <begin position="787"/>
        <end position="800"/>
    </location>
</feature>
<feature type="compositionally biased region" description="Polar residues" evidence="1">
    <location>
        <begin position="563"/>
        <end position="574"/>
    </location>
</feature>
<feature type="region of interest" description="Disordered" evidence="1">
    <location>
        <begin position="869"/>
        <end position="936"/>
    </location>
</feature>
<feature type="compositionally biased region" description="Polar residues" evidence="1">
    <location>
        <begin position="878"/>
        <end position="889"/>
    </location>
</feature>
<keyword evidence="5" id="KW-1185">Reference proteome</keyword>